<evidence type="ECO:0000313" key="1">
    <source>
        <dbReference type="EMBL" id="KAJ3573064.1"/>
    </source>
</evidence>
<accession>A0A9W8NFJ1</accession>
<comment type="caution">
    <text evidence="1">The sequence shown here is derived from an EMBL/GenBank/DDBJ whole genome shotgun (WGS) entry which is preliminary data.</text>
</comment>
<organism evidence="1 2">
    <name type="scientific">Xylaria arbuscula</name>
    <dbReference type="NCBI Taxonomy" id="114810"/>
    <lineage>
        <taxon>Eukaryota</taxon>
        <taxon>Fungi</taxon>
        <taxon>Dikarya</taxon>
        <taxon>Ascomycota</taxon>
        <taxon>Pezizomycotina</taxon>
        <taxon>Sordariomycetes</taxon>
        <taxon>Xylariomycetidae</taxon>
        <taxon>Xylariales</taxon>
        <taxon>Xylariaceae</taxon>
        <taxon>Xylaria</taxon>
    </lineage>
</organism>
<reference evidence="1" key="1">
    <citation type="submission" date="2022-07" db="EMBL/GenBank/DDBJ databases">
        <title>Genome Sequence of Xylaria arbuscula.</title>
        <authorList>
            <person name="Buettner E."/>
        </authorList>
    </citation>
    <scope>NUCLEOTIDE SEQUENCE</scope>
    <source>
        <strain evidence="1">VT107</strain>
    </source>
</reference>
<dbReference type="VEuPathDB" id="FungiDB:F4678DRAFT_450634"/>
<evidence type="ECO:0000313" key="2">
    <source>
        <dbReference type="Proteomes" id="UP001148614"/>
    </source>
</evidence>
<protein>
    <submittedName>
        <fullName evidence="1">Uncharacterized protein</fullName>
    </submittedName>
</protein>
<dbReference type="EMBL" id="JANPWZ010000712">
    <property type="protein sequence ID" value="KAJ3573064.1"/>
    <property type="molecule type" value="Genomic_DNA"/>
</dbReference>
<dbReference type="Proteomes" id="UP001148614">
    <property type="component" value="Unassembled WGS sequence"/>
</dbReference>
<proteinExistence type="predicted"/>
<name>A0A9W8NFJ1_9PEZI</name>
<dbReference type="AlphaFoldDB" id="A0A9W8NFJ1"/>
<sequence length="95" mass="10177">MPHASRGCSYAGTVADEVDDVIQGKRLTSIVHRADFLQELLADIPREQLHASKKLQIVDGKGPVTLCPGSDSAQSMAGWYMPVAGSHQSLPSCKD</sequence>
<keyword evidence="2" id="KW-1185">Reference proteome</keyword>
<gene>
    <name evidence="1" type="ORF">NPX13_g4838</name>
</gene>